<feature type="compositionally biased region" description="Polar residues" evidence="3">
    <location>
        <begin position="312"/>
        <end position="323"/>
    </location>
</feature>
<feature type="domain" description="Shugoshin C-terminal" evidence="4">
    <location>
        <begin position="280"/>
        <end position="304"/>
    </location>
</feature>
<dbReference type="GO" id="GO:0045144">
    <property type="term" value="P:meiotic sister chromatid segregation"/>
    <property type="evidence" value="ECO:0007669"/>
    <property type="project" value="InterPro"/>
</dbReference>
<feature type="region of interest" description="Disordered" evidence="3">
    <location>
        <begin position="154"/>
        <end position="195"/>
    </location>
</feature>
<protein>
    <recommendedName>
        <fullName evidence="4">Shugoshin C-terminal domain-containing protein</fullName>
    </recommendedName>
</protein>
<evidence type="ECO:0000256" key="1">
    <source>
        <dbReference type="ARBA" id="ARBA00010845"/>
    </source>
</evidence>
<organism evidence="5 6">
    <name type="scientific">Hevea brasiliensis</name>
    <name type="common">Para rubber tree</name>
    <name type="synonym">Siphonia brasiliensis</name>
    <dbReference type="NCBI Taxonomy" id="3981"/>
    <lineage>
        <taxon>Eukaryota</taxon>
        <taxon>Viridiplantae</taxon>
        <taxon>Streptophyta</taxon>
        <taxon>Embryophyta</taxon>
        <taxon>Tracheophyta</taxon>
        <taxon>Spermatophyta</taxon>
        <taxon>Magnoliopsida</taxon>
        <taxon>eudicotyledons</taxon>
        <taxon>Gunneridae</taxon>
        <taxon>Pentapetalae</taxon>
        <taxon>rosids</taxon>
        <taxon>fabids</taxon>
        <taxon>Malpighiales</taxon>
        <taxon>Euphorbiaceae</taxon>
        <taxon>Crotonoideae</taxon>
        <taxon>Micrandreae</taxon>
        <taxon>Hevea</taxon>
    </lineage>
</organism>
<comment type="caution">
    <text evidence="5">The sequence shown here is derived from an EMBL/GenBank/DDBJ whole genome shotgun (WGS) entry which is preliminary data.</text>
</comment>
<evidence type="ECO:0000256" key="2">
    <source>
        <dbReference type="ARBA" id="ARBA00022829"/>
    </source>
</evidence>
<evidence type="ECO:0000256" key="3">
    <source>
        <dbReference type="SAM" id="MobiDB-lite"/>
    </source>
</evidence>
<feature type="compositionally biased region" description="Basic and acidic residues" evidence="3">
    <location>
        <begin position="186"/>
        <end position="195"/>
    </location>
</feature>
<feature type="region of interest" description="Disordered" evidence="3">
    <location>
        <begin position="303"/>
        <end position="323"/>
    </location>
</feature>
<dbReference type="AlphaFoldDB" id="A0A6A6N6E1"/>
<keyword evidence="2" id="KW-0159">Chromosome partition</keyword>
<gene>
    <name evidence="5" type="ORF">GH714_002016</name>
</gene>
<dbReference type="PANTHER" id="PTHR34373:SF8">
    <property type="entry name" value="SHUGOSHIN"/>
    <property type="match status" value="1"/>
</dbReference>
<dbReference type="Proteomes" id="UP000467840">
    <property type="component" value="Chromosome 11"/>
</dbReference>
<evidence type="ECO:0000313" key="5">
    <source>
        <dbReference type="EMBL" id="KAF2321741.1"/>
    </source>
</evidence>
<proteinExistence type="inferred from homology"/>
<evidence type="ECO:0000259" key="4">
    <source>
        <dbReference type="Pfam" id="PF07557"/>
    </source>
</evidence>
<dbReference type="Pfam" id="PF07557">
    <property type="entry name" value="Shugoshin_C"/>
    <property type="match status" value="1"/>
</dbReference>
<dbReference type="GO" id="GO:0034090">
    <property type="term" value="P:maintenance of meiotic sister chromatid cohesion"/>
    <property type="evidence" value="ECO:0007669"/>
    <property type="project" value="InterPro"/>
</dbReference>
<dbReference type="GO" id="GO:0005634">
    <property type="term" value="C:nucleus"/>
    <property type="evidence" value="ECO:0007669"/>
    <property type="project" value="InterPro"/>
</dbReference>
<dbReference type="EMBL" id="JAAGAX010000002">
    <property type="protein sequence ID" value="KAF2321741.1"/>
    <property type="molecule type" value="Genomic_DNA"/>
</dbReference>
<keyword evidence="6" id="KW-1185">Reference proteome</keyword>
<dbReference type="InterPro" id="IPR044693">
    <property type="entry name" value="SGO_plant"/>
</dbReference>
<accession>A0A6A6N6E1</accession>
<sequence>MVKRSSFGRIVRKRLSDITNSQSQHKLVSLEEKQPPIPNSTDDLINLLLKEKAALMQLIEERNKIIALSDNRLRNLRMHYQKLQLQNWNLAQSNSQMLAELNLGREKLKALQHEVVCKDALLKAKNLEQAGKADIKYQSTGFQEVEKNMEGQCLNKANNNRKPGSRIRRHTARSRSMGPSTTSKQGLEKEKLENKKRCLRRQSARFKSHEREPMQNLFEIEDAKFPITRPLDSPMQEDGLITQSGSSVVKEETFEPGNEAHVAQRSSLGRPVRRAVSSLGRPVRRAVEKVQSYKEVPLNTKMRRGFNDHSSKSLTEQQLIVHD</sequence>
<feature type="compositionally biased region" description="Basic residues" evidence="3">
    <location>
        <begin position="163"/>
        <end position="173"/>
    </location>
</feature>
<evidence type="ECO:0000313" key="6">
    <source>
        <dbReference type="Proteomes" id="UP000467840"/>
    </source>
</evidence>
<dbReference type="GO" id="GO:0000775">
    <property type="term" value="C:chromosome, centromeric region"/>
    <property type="evidence" value="ECO:0007669"/>
    <property type="project" value="InterPro"/>
</dbReference>
<reference evidence="5 6" key="1">
    <citation type="journal article" date="2020" name="Mol. Plant">
        <title>The Chromosome-Based Rubber Tree Genome Provides New Insights into Spurge Genome Evolution and Rubber Biosynthesis.</title>
        <authorList>
            <person name="Liu J."/>
            <person name="Shi C."/>
            <person name="Shi C.C."/>
            <person name="Li W."/>
            <person name="Zhang Q.J."/>
            <person name="Zhang Y."/>
            <person name="Li K."/>
            <person name="Lu H.F."/>
            <person name="Shi C."/>
            <person name="Zhu S.T."/>
            <person name="Xiao Z.Y."/>
            <person name="Nan H."/>
            <person name="Yue Y."/>
            <person name="Zhu X.G."/>
            <person name="Wu Y."/>
            <person name="Hong X.N."/>
            <person name="Fan G.Y."/>
            <person name="Tong Y."/>
            <person name="Zhang D."/>
            <person name="Mao C.L."/>
            <person name="Liu Y.L."/>
            <person name="Hao S.J."/>
            <person name="Liu W.Q."/>
            <person name="Lv M.Q."/>
            <person name="Zhang H.B."/>
            <person name="Liu Y."/>
            <person name="Hu-Tang G.R."/>
            <person name="Wang J.P."/>
            <person name="Wang J.H."/>
            <person name="Sun Y.H."/>
            <person name="Ni S.B."/>
            <person name="Chen W.B."/>
            <person name="Zhang X.C."/>
            <person name="Jiao Y.N."/>
            <person name="Eichler E.E."/>
            <person name="Li G.H."/>
            <person name="Liu X."/>
            <person name="Gao L.Z."/>
        </authorList>
    </citation>
    <scope>NUCLEOTIDE SEQUENCE [LARGE SCALE GENOMIC DNA]</scope>
    <source>
        <strain evidence="6">cv. GT1</strain>
        <tissue evidence="5">Leaf</tissue>
    </source>
</reference>
<dbReference type="InterPro" id="IPR011515">
    <property type="entry name" value="Shugoshin_C"/>
</dbReference>
<name>A0A6A6N6E1_HEVBR</name>
<dbReference type="PANTHER" id="PTHR34373">
    <property type="entry name" value="SHUGOSHIN 2"/>
    <property type="match status" value="1"/>
</dbReference>
<comment type="similarity">
    <text evidence="1">Belongs to the shugoshin family.</text>
</comment>